<accession>A0ABD2NH08</accession>
<evidence type="ECO:0000313" key="1">
    <source>
        <dbReference type="EMBL" id="KAL3277586.1"/>
    </source>
</evidence>
<dbReference type="AlphaFoldDB" id="A0ABD2NH08"/>
<dbReference type="Proteomes" id="UP001516400">
    <property type="component" value="Unassembled WGS sequence"/>
</dbReference>
<reference evidence="1 2" key="1">
    <citation type="journal article" date="2021" name="BMC Biol.">
        <title>Horizontally acquired antibacterial genes associated with adaptive radiation of ladybird beetles.</title>
        <authorList>
            <person name="Li H.S."/>
            <person name="Tang X.F."/>
            <person name="Huang Y.H."/>
            <person name="Xu Z.Y."/>
            <person name="Chen M.L."/>
            <person name="Du X.Y."/>
            <person name="Qiu B.Y."/>
            <person name="Chen P.T."/>
            <person name="Zhang W."/>
            <person name="Slipinski A."/>
            <person name="Escalona H.E."/>
            <person name="Waterhouse R.M."/>
            <person name="Zwick A."/>
            <person name="Pang H."/>
        </authorList>
    </citation>
    <scope>NUCLEOTIDE SEQUENCE [LARGE SCALE GENOMIC DNA]</scope>
    <source>
        <strain evidence="1">SYSU2018</strain>
    </source>
</reference>
<dbReference type="EMBL" id="JABFTP020000103">
    <property type="protein sequence ID" value="KAL3277586.1"/>
    <property type="molecule type" value="Genomic_DNA"/>
</dbReference>
<protein>
    <submittedName>
        <fullName evidence="1">Uncharacterized protein</fullName>
    </submittedName>
</protein>
<sequence>MERSENTGSEAFSNKMFYSLISSAEADENYCFTDIDVGAYGSNSDSSVFKNSNFGQRFLNIRMQLPKSVTFEYEDVGPQQFVFEGKKLDYIQTEIYP</sequence>
<organism evidence="1 2">
    <name type="scientific">Cryptolaemus montrouzieri</name>
    <dbReference type="NCBI Taxonomy" id="559131"/>
    <lineage>
        <taxon>Eukaryota</taxon>
        <taxon>Metazoa</taxon>
        <taxon>Ecdysozoa</taxon>
        <taxon>Arthropoda</taxon>
        <taxon>Hexapoda</taxon>
        <taxon>Insecta</taxon>
        <taxon>Pterygota</taxon>
        <taxon>Neoptera</taxon>
        <taxon>Endopterygota</taxon>
        <taxon>Coleoptera</taxon>
        <taxon>Polyphaga</taxon>
        <taxon>Cucujiformia</taxon>
        <taxon>Coccinelloidea</taxon>
        <taxon>Coccinellidae</taxon>
        <taxon>Scymninae</taxon>
        <taxon>Scymnini</taxon>
        <taxon>Cryptolaemus</taxon>
    </lineage>
</organism>
<gene>
    <name evidence="1" type="ORF">HHI36_012928</name>
</gene>
<evidence type="ECO:0000313" key="2">
    <source>
        <dbReference type="Proteomes" id="UP001516400"/>
    </source>
</evidence>
<comment type="caution">
    <text evidence="1">The sequence shown here is derived from an EMBL/GenBank/DDBJ whole genome shotgun (WGS) entry which is preliminary data.</text>
</comment>
<keyword evidence="2" id="KW-1185">Reference proteome</keyword>
<proteinExistence type="predicted"/>
<name>A0ABD2NH08_9CUCU</name>